<accession>A0A2T7T5F4</accession>
<protein>
    <submittedName>
        <fullName evidence="2">Universal stress protein UspA</fullName>
    </submittedName>
</protein>
<proteinExistence type="predicted"/>
<dbReference type="AlphaFoldDB" id="A0A2T7T5F4"/>
<dbReference type="Pfam" id="PF00582">
    <property type="entry name" value="Usp"/>
    <property type="match status" value="1"/>
</dbReference>
<dbReference type="OrthoDB" id="3734319at2"/>
<comment type="caution">
    <text evidence="2">The sequence shown here is derived from an EMBL/GenBank/DDBJ whole genome shotgun (WGS) entry which is preliminary data.</text>
</comment>
<dbReference type="InterPro" id="IPR006016">
    <property type="entry name" value="UspA"/>
</dbReference>
<keyword evidence="3" id="KW-1185">Reference proteome</keyword>
<reference evidence="2 3" key="1">
    <citation type="submission" date="2013-12" db="EMBL/GenBank/DDBJ databases">
        <title>Annotated genome of Streptomyces scopuliridis.</title>
        <authorList>
            <person name="Olson J.B."/>
        </authorList>
    </citation>
    <scope>NUCLEOTIDE SEQUENCE [LARGE SCALE GENOMIC DNA]</scope>
    <source>
        <strain evidence="2 3">RB72</strain>
    </source>
</reference>
<gene>
    <name evidence="2" type="ORF">Y717_33595</name>
</gene>
<dbReference type="Gene3D" id="3.40.50.12370">
    <property type="match status" value="1"/>
</dbReference>
<dbReference type="Proteomes" id="UP000245992">
    <property type="component" value="Unassembled WGS sequence"/>
</dbReference>
<dbReference type="EMBL" id="AZSP01000207">
    <property type="protein sequence ID" value="PVE10363.1"/>
    <property type="molecule type" value="Genomic_DNA"/>
</dbReference>
<evidence type="ECO:0000313" key="3">
    <source>
        <dbReference type="Proteomes" id="UP000245992"/>
    </source>
</evidence>
<feature type="domain" description="UspA" evidence="1">
    <location>
        <begin position="33"/>
        <end position="163"/>
    </location>
</feature>
<evidence type="ECO:0000259" key="1">
    <source>
        <dbReference type="Pfam" id="PF00582"/>
    </source>
</evidence>
<sequence>MTVPPTGPPRTGPERTGPARTVLVWITESTWPACVDAARERAPHDAVVLLHVSDDEIAAAAHQAYTGLLGRGHRPDRDPGARLEALAGTAAADLLEAAAHRLGRPCELLDHHGRVEHEVVRAAAGAALLICARDGERDHPGPHSLGRATRFVVDHAECPVLLVWPYGE</sequence>
<dbReference type="SUPFAM" id="SSF52402">
    <property type="entry name" value="Adenine nucleotide alpha hydrolases-like"/>
    <property type="match status" value="1"/>
</dbReference>
<dbReference type="STRING" id="1440053.GCA_000718095_02739"/>
<evidence type="ECO:0000313" key="2">
    <source>
        <dbReference type="EMBL" id="PVE10363.1"/>
    </source>
</evidence>
<name>A0A2T7T5F4_9ACTN</name>
<organism evidence="2 3">
    <name type="scientific">Streptomyces scopuliridis RB72</name>
    <dbReference type="NCBI Taxonomy" id="1440053"/>
    <lineage>
        <taxon>Bacteria</taxon>
        <taxon>Bacillati</taxon>
        <taxon>Actinomycetota</taxon>
        <taxon>Actinomycetes</taxon>
        <taxon>Kitasatosporales</taxon>
        <taxon>Streptomycetaceae</taxon>
        <taxon>Streptomyces</taxon>
    </lineage>
</organism>